<reference evidence="1 2" key="1">
    <citation type="journal article" date="2014" name="PLoS ONE">
        <title>The first complete genome sequence of the class fimbriimonadia in the phylum armatimonadetes.</title>
        <authorList>
            <person name="Hu Z.Y."/>
            <person name="Wang Y.Z."/>
            <person name="Im W.T."/>
            <person name="Wang S.Y."/>
            <person name="Zhao G.P."/>
            <person name="Zheng H.J."/>
            <person name="Quan Z.X."/>
        </authorList>
    </citation>
    <scope>NUCLEOTIDE SEQUENCE [LARGE SCALE GENOMIC DNA]</scope>
    <source>
        <strain evidence="1">Gsoil 348</strain>
    </source>
</reference>
<name>A0A068NY82_FIMGI</name>
<dbReference type="AlphaFoldDB" id="A0A068NY82"/>
<evidence type="ECO:0000313" key="1">
    <source>
        <dbReference type="EMBL" id="AIE86729.1"/>
    </source>
</evidence>
<organism evidence="1 2">
    <name type="scientific">Fimbriimonas ginsengisoli Gsoil 348</name>
    <dbReference type="NCBI Taxonomy" id="661478"/>
    <lineage>
        <taxon>Bacteria</taxon>
        <taxon>Bacillati</taxon>
        <taxon>Armatimonadota</taxon>
        <taxon>Fimbriimonadia</taxon>
        <taxon>Fimbriimonadales</taxon>
        <taxon>Fimbriimonadaceae</taxon>
        <taxon>Fimbriimonas</taxon>
    </lineage>
</organism>
<gene>
    <name evidence="1" type="ORF">OP10G_3361</name>
</gene>
<dbReference type="HOGENOM" id="CLU_1479962_0_0_0"/>
<protein>
    <submittedName>
        <fullName evidence="1">Uncharacterized protein</fullName>
    </submittedName>
</protein>
<proteinExistence type="predicted"/>
<sequence length="182" mass="19064">MTQYWLALAFGVNLVAGSQPFPVRFVRSAIGRPVTVSIDGRLETTFAGKLGFQDAGRSWMSVCADVRSPISQGQFFQVRAVSAGSVGGRIAAAGHIVARFFKSAQTPDQCAGLQLAVWEVLEDGGQQPNFLAGHFQASATPAALEYAAEYYQAANDDGDAIYLQTGNGQGGGGGQGQLSTLT</sequence>
<dbReference type="KEGG" id="fgi:OP10G_3361"/>
<dbReference type="EMBL" id="CP007139">
    <property type="protein sequence ID" value="AIE86729.1"/>
    <property type="molecule type" value="Genomic_DNA"/>
</dbReference>
<keyword evidence="2" id="KW-1185">Reference proteome</keyword>
<dbReference type="Proteomes" id="UP000027982">
    <property type="component" value="Chromosome"/>
</dbReference>
<evidence type="ECO:0000313" key="2">
    <source>
        <dbReference type="Proteomes" id="UP000027982"/>
    </source>
</evidence>
<accession>A0A068NY82</accession>